<name>A0A4V3WJW8_CAMSN</name>
<accession>A0A4V3WJW8</accession>
<organism evidence="2 3">
    <name type="scientific">Camellia sinensis var. sinensis</name>
    <name type="common">China tea</name>
    <dbReference type="NCBI Taxonomy" id="542762"/>
    <lineage>
        <taxon>Eukaryota</taxon>
        <taxon>Viridiplantae</taxon>
        <taxon>Streptophyta</taxon>
        <taxon>Embryophyta</taxon>
        <taxon>Tracheophyta</taxon>
        <taxon>Spermatophyta</taxon>
        <taxon>Magnoliopsida</taxon>
        <taxon>eudicotyledons</taxon>
        <taxon>Gunneridae</taxon>
        <taxon>Pentapetalae</taxon>
        <taxon>asterids</taxon>
        <taxon>Ericales</taxon>
        <taxon>Theaceae</taxon>
        <taxon>Camellia</taxon>
    </lineage>
</organism>
<dbReference type="EMBL" id="SDRB02012164">
    <property type="protein sequence ID" value="THF98626.1"/>
    <property type="molecule type" value="Genomic_DNA"/>
</dbReference>
<feature type="region of interest" description="Disordered" evidence="1">
    <location>
        <begin position="151"/>
        <end position="172"/>
    </location>
</feature>
<comment type="caution">
    <text evidence="2">The sequence shown here is derived from an EMBL/GenBank/DDBJ whole genome shotgun (WGS) entry which is preliminary data.</text>
</comment>
<feature type="compositionally biased region" description="Acidic residues" evidence="1">
    <location>
        <begin position="154"/>
        <end position="168"/>
    </location>
</feature>
<proteinExistence type="predicted"/>
<evidence type="ECO:0000313" key="3">
    <source>
        <dbReference type="Proteomes" id="UP000306102"/>
    </source>
</evidence>
<reference evidence="2 3" key="1">
    <citation type="journal article" date="2018" name="Proc. Natl. Acad. Sci. U.S.A.">
        <title>Draft genome sequence of Camellia sinensis var. sinensis provides insights into the evolution of the tea genome and tea quality.</title>
        <authorList>
            <person name="Wei C."/>
            <person name="Yang H."/>
            <person name="Wang S."/>
            <person name="Zhao J."/>
            <person name="Liu C."/>
            <person name="Gao L."/>
            <person name="Xia E."/>
            <person name="Lu Y."/>
            <person name="Tai Y."/>
            <person name="She G."/>
            <person name="Sun J."/>
            <person name="Cao H."/>
            <person name="Tong W."/>
            <person name="Gao Q."/>
            <person name="Li Y."/>
            <person name="Deng W."/>
            <person name="Jiang X."/>
            <person name="Wang W."/>
            <person name="Chen Q."/>
            <person name="Zhang S."/>
            <person name="Li H."/>
            <person name="Wu J."/>
            <person name="Wang P."/>
            <person name="Li P."/>
            <person name="Shi C."/>
            <person name="Zheng F."/>
            <person name="Jian J."/>
            <person name="Huang B."/>
            <person name="Shan D."/>
            <person name="Shi M."/>
            <person name="Fang C."/>
            <person name="Yue Y."/>
            <person name="Li F."/>
            <person name="Li D."/>
            <person name="Wei S."/>
            <person name="Han B."/>
            <person name="Jiang C."/>
            <person name="Yin Y."/>
            <person name="Xia T."/>
            <person name="Zhang Z."/>
            <person name="Bennetzen J.L."/>
            <person name="Zhao S."/>
            <person name="Wan X."/>
        </authorList>
    </citation>
    <scope>NUCLEOTIDE SEQUENCE [LARGE SCALE GENOMIC DNA]</scope>
    <source>
        <strain evidence="3">cv. Shuchazao</strain>
        <tissue evidence="2">Leaf</tissue>
    </source>
</reference>
<evidence type="ECO:0000313" key="2">
    <source>
        <dbReference type="EMBL" id="THF98626.1"/>
    </source>
</evidence>
<feature type="region of interest" description="Disordered" evidence="1">
    <location>
        <begin position="46"/>
        <end position="70"/>
    </location>
</feature>
<evidence type="ECO:0000256" key="1">
    <source>
        <dbReference type="SAM" id="MobiDB-lite"/>
    </source>
</evidence>
<dbReference type="Proteomes" id="UP000306102">
    <property type="component" value="Unassembled WGS sequence"/>
</dbReference>
<dbReference type="AlphaFoldDB" id="A0A4V3WJW8"/>
<gene>
    <name evidence="2" type="ORF">TEA_014196</name>
</gene>
<keyword evidence="3" id="KW-1185">Reference proteome</keyword>
<protein>
    <submittedName>
        <fullName evidence="2">Uncharacterized protein</fullName>
    </submittedName>
</protein>
<sequence>MLVLEKVDTSLGGVDTCLLLLSTRVNTSLGMVDPCILQNLATQQQRGDPSIPFEGLRRRRRKESSGECSSSTSSTLVFFFISKQLVLSLLASLRLPSGEKLVRIFGCPYISASNWSEFVSSSLRLIFFLLVRRDGRKEGVEQVLPVGLRSGQDSEAEAAEEPADEGADDASHEHSLRHLQQLHLQRYQVQLPQGRSHLRGLGSVAEPEMLFLGVGKLCV</sequence>